<dbReference type="Gene3D" id="3.40.50.1220">
    <property type="entry name" value="TPP-binding domain"/>
    <property type="match status" value="1"/>
</dbReference>
<dbReference type="EMBL" id="LLXX01000143">
    <property type="protein sequence ID" value="KRR03202.1"/>
    <property type="molecule type" value="Genomic_DNA"/>
</dbReference>
<accession>A0A0R3L5N1</accession>
<dbReference type="InterPro" id="IPR029035">
    <property type="entry name" value="DHS-like_NAD/FAD-binding_dom"/>
</dbReference>
<dbReference type="PANTHER" id="PTHR18968:SF164">
    <property type="entry name" value="PYRUVATE DECARBOXYLASE"/>
    <property type="match status" value="1"/>
</dbReference>
<sequence>MSRHSAAHYFLEGLVDLGVKYIFANLGTDHVSLIEEIARWDREGRKHPEVILCPHEIVAVHMAGGYALATGRGQAVFVHVDAGTANACMAIQNLFRYRLPVMLFAGRAPYTLHGELTGSRDTYVHFVQDPFDIASIVRPYVKWEYSLPSGIVVKEALARASAFMHSDPPGPVYMMLPRETLAEQWDEAQMPAYNPARYGSVAVGGIDQDRVEAIASRLMAAENPIALTAYLGRNADAVAALERLALACGIRIAEFNSIDFNVSQDSPCFAGFDPLPLLEQADVGLLLDTDVPFVPQYARRVESIDWIQIDIDPLKSDFPMWGFPTDIRVQADCATVLRQVLEVVEARADELYRKRVTERIAGWSGARDAAARRRAAAAENKGTSGALSAAYLFATLNRTLSQDDIVVNEAIRNGPVLQEQIRRTQPHSYVGLAGGGLGFSGGMALGLKLAQPERRIVQIIGDGAYHFSSPDSVFAVAQQYQIPILTVVLDNGGWQAVKSSVQRVYPKGVAAETDSFQSQLRSGRQGEKRRFSDIGRAFGAHGEFVSEPDELAAAVERCLAAVDGGIAAVLHVQITPL</sequence>
<dbReference type="Gene3D" id="3.40.50.970">
    <property type="match status" value="2"/>
</dbReference>
<evidence type="ECO:0000313" key="6">
    <source>
        <dbReference type="Proteomes" id="UP000051913"/>
    </source>
</evidence>
<feature type="domain" description="Thiamine pyrophosphate enzyme TPP-binding" evidence="3">
    <location>
        <begin position="421"/>
        <end position="563"/>
    </location>
</feature>
<dbReference type="CDD" id="cd07035">
    <property type="entry name" value="TPP_PYR_POX_like"/>
    <property type="match status" value="1"/>
</dbReference>
<gene>
    <name evidence="5" type="ORF">CP49_04515</name>
</gene>
<dbReference type="Proteomes" id="UP000051913">
    <property type="component" value="Unassembled WGS sequence"/>
</dbReference>
<comment type="caution">
    <text evidence="5">The sequence shown here is derived from an EMBL/GenBank/DDBJ whole genome shotgun (WGS) entry which is preliminary data.</text>
</comment>
<evidence type="ECO:0000259" key="3">
    <source>
        <dbReference type="Pfam" id="PF02775"/>
    </source>
</evidence>
<feature type="domain" description="Thiamine pyrophosphate enzyme N-terminal TPP-binding" evidence="4">
    <location>
        <begin position="6"/>
        <end position="132"/>
    </location>
</feature>
<reference evidence="5 6" key="1">
    <citation type="submission" date="2014-03" db="EMBL/GenBank/DDBJ databases">
        <title>Bradyrhizobium valentinum sp. nov., isolated from effective nodules of Lupinus mariae-josephae, a lupine endemic of basic-lime soils in Eastern Spain.</title>
        <authorList>
            <person name="Duran D."/>
            <person name="Rey L."/>
            <person name="Navarro A."/>
            <person name="Busquets A."/>
            <person name="Imperial J."/>
            <person name="Ruiz-Argueso T."/>
        </authorList>
    </citation>
    <scope>NUCLEOTIDE SEQUENCE [LARGE SCALE GENOMIC DNA]</scope>
    <source>
        <strain evidence="5 6">LmjM3</strain>
    </source>
</reference>
<dbReference type="PANTHER" id="PTHR18968">
    <property type="entry name" value="THIAMINE PYROPHOSPHATE ENZYMES"/>
    <property type="match status" value="1"/>
</dbReference>
<proteinExistence type="inferred from homology"/>
<dbReference type="Pfam" id="PF02776">
    <property type="entry name" value="TPP_enzyme_N"/>
    <property type="match status" value="1"/>
</dbReference>
<evidence type="ECO:0000256" key="1">
    <source>
        <dbReference type="ARBA" id="ARBA00007812"/>
    </source>
</evidence>
<name>A0A0R3L5N1_9BRAD</name>
<dbReference type="SUPFAM" id="SSF52518">
    <property type="entry name" value="Thiamin diphosphate-binding fold (THDP-binding)"/>
    <property type="match status" value="2"/>
</dbReference>
<dbReference type="NCBIfam" id="NF006203">
    <property type="entry name" value="PRK08327.1"/>
    <property type="match status" value="1"/>
</dbReference>
<dbReference type="InterPro" id="IPR000399">
    <property type="entry name" value="TPP-bd_CS"/>
</dbReference>
<dbReference type="InterPro" id="IPR045229">
    <property type="entry name" value="TPP_enz"/>
</dbReference>
<organism evidence="5 6">
    <name type="scientific">Bradyrhizobium valentinum</name>
    <dbReference type="NCBI Taxonomy" id="1518501"/>
    <lineage>
        <taxon>Bacteria</taxon>
        <taxon>Pseudomonadati</taxon>
        <taxon>Pseudomonadota</taxon>
        <taxon>Alphaproteobacteria</taxon>
        <taxon>Hyphomicrobiales</taxon>
        <taxon>Nitrobacteraceae</taxon>
        <taxon>Bradyrhizobium</taxon>
    </lineage>
</organism>
<protein>
    <submittedName>
        <fullName evidence="5">Acetolactate synthase</fullName>
    </submittedName>
</protein>
<dbReference type="SUPFAM" id="SSF52467">
    <property type="entry name" value="DHS-like NAD/FAD-binding domain"/>
    <property type="match status" value="1"/>
</dbReference>
<dbReference type="PROSITE" id="PS00187">
    <property type="entry name" value="TPP_ENZYMES"/>
    <property type="match status" value="1"/>
</dbReference>
<evidence type="ECO:0000259" key="4">
    <source>
        <dbReference type="Pfam" id="PF02776"/>
    </source>
</evidence>
<dbReference type="InterPro" id="IPR011766">
    <property type="entry name" value="TPP_enzyme_TPP-bd"/>
</dbReference>
<dbReference type="GO" id="GO:0003984">
    <property type="term" value="F:acetolactate synthase activity"/>
    <property type="evidence" value="ECO:0007669"/>
    <property type="project" value="TreeGrafter"/>
</dbReference>
<keyword evidence="6" id="KW-1185">Reference proteome</keyword>
<dbReference type="GO" id="GO:0009097">
    <property type="term" value="P:isoleucine biosynthetic process"/>
    <property type="evidence" value="ECO:0007669"/>
    <property type="project" value="TreeGrafter"/>
</dbReference>
<dbReference type="InterPro" id="IPR012001">
    <property type="entry name" value="Thiamin_PyroP_enz_TPP-bd_dom"/>
</dbReference>
<dbReference type="STRING" id="1518501.CQ10_32995"/>
<keyword evidence="2" id="KW-0786">Thiamine pyrophosphate</keyword>
<dbReference type="GO" id="GO:0005948">
    <property type="term" value="C:acetolactate synthase complex"/>
    <property type="evidence" value="ECO:0007669"/>
    <property type="project" value="TreeGrafter"/>
</dbReference>
<dbReference type="RefSeq" id="WP_057852973.1">
    <property type="nucleotide sequence ID" value="NZ_LLXX01000143.1"/>
</dbReference>
<dbReference type="InterPro" id="IPR029061">
    <property type="entry name" value="THDP-binding"/>
</dbReference>
<dbReference type="Pfam" id="PF02775">
    <property type="entry name" value="TPP_enzyme_C"/>
    <property type="match status" value="1"/>
</dbReference>
<dbReference type="GO" id="GO:0000287">
    <property type="term" value="F:magnesium ion binding"/>
    <property type="evidence" value="ECO:0007669"/>
    <property type="project" value="InterPro"/>
</dbReference>
<dbReference type="GO" id="GO:0030976">
    <property type="term" value="F:thiamine pyrophosphate binding"/>
    <property type="evidence" value="ECO:0007669"/>
    <property type="project" value="InterPro"/>
</dbReference>
<evidence type="ECO:0000313" key="5">
    <source>
        <dbReference type="EMBL" id="KRR03202.1"/>
    </source>
</evidence>
<evidence type="ECO:0000256" key="2">
    <source>
        <dbReference type="ARBA" id="ARBA00023052"/>
    </source>
</evidence>
<dbReference type="AlphaFoldDB" id="A0A0R3L5N1"/>
<dbReference type="CDD" id="cd02002">
    <property type="entry name" value="TPP_BFDC"/>
    <property type="match status" value="1"/>
</dbReference>
<dbReference type="GO" id="GO:0050660">
    <property type="term" value="F:flavin adenine dinucleotide binding"/>
    <property type="evidence" value="ECO:0007669"/>
    <property type="project" value="TreeGrafter"/>
</dbReference>
<dbReference type="GO" id="GO:0009099">
    <property type="term" value="P:L-valine biosynthetic process"/>
    <property type="evidence" value="ECO:0007669"/>
    <property type="project" value="TreeGrafter"/>
</dbReference>
<comment type="similarity">
    <text evidence="1">Belongs to the TPP enzyme family.</text>
</comment>